<dbReference type="NCBIfam" id="TIGR02866">
    <property type="entry name" value="CoxB"/>
    <property type="match status" value="1"/>
</dbReference>
<dbReference type="SUPFAM" id="SSF49503">
    <property type="entry name" value="Cupredoxins"/>
    <property type="match status" value="1"/>
</dbReference>
<dbReference type="SUPFAM" id="SSF81464">
    <property type="entry name" value="Cytochrome c oxidase subunit II-like, transmembrane region"/>
    <property type="match status" value="1"/>
</dbReference>
<evidence type="ECO:0000256" key="11">
    <source>
        <dbReference type="ARBA" id="ARBA00023008"/>
    </source>
</evidence>
<dbReference type="PROSITE" id="PS00078">
    <property type="entry name" value="COX2"/>
    <property type="match status" value="1"/>
</dbReference>
<evidence type="ECO:0000259" key="18">
    <source>
        <dbReference type="PROSITE" id="PS50999"/>
    </source>
</evidence>
<dbReference type="GO" id="GO:0016491">
    <property type="term" value="F:oxidoreductase activity"/>
    <property type="evidence" value="ECO:0007669"/>
    <property type="project" value="InterPro"/>
</dbReference>
<comment type="catalytic activity">
    <reaction evidence="13">
        <text>4 Fe(II)-[cytochrome c] + O2 + 8 H(+)(in) = 4 Fe(III)-[cytochrome c] + 2 H2O + 4 H(+)(out)</text>
        <dbReference type="Rhea" id="RHEA:11436"/>
        <dbReference type="Rhea" id="RHEA-COMP:10350"/>
        <dbReference type="Rhea" id="RHEA-COMP:14399"/>
        <dbReference type="ChEBI" id="CHEBI:15377"/>
        <dbReference type="ChEBI" id="CHEBI:15378"/>
        <dbReference type="ChEBI" id="CHEBI:15379"/>
        <dbReference type="ChEBI" id="CHEBI:29033"/>
        <dbReference type="ChEBI" id="CHEBI:29034"/>
        <dbReference type="EC" id="7.1.1.9"/>
    </reaction>
    <physiologicalReaction direction="left-to-right" evidence="13">
        <dbReference type="Rhea" id="RHEA:11437"/>
    </physiologicalReaction>
</comment>
<dbReference type="FunFam" id="2.60.40.420:FF:000001">
    <property type="entry name" value="Cytochrome c oxidase subunit 2"/>
    <property type="match status" value="1"/>
</dbReference>
<evidence type="ECO:0000256" key="10">
    <source>
        <dbReference type="ARBA" id="ARBA00022989"/>
    </source>
</evidence>
<evidence type="ECO:0000256" key="9">
    <source>
        <dbReference type="ARBA" id="ARBA00022982"/>
    </source>
</evidence>
<feature type="transmembrane region" description="Helical" evidence="14">
    <location>
        <begin position="99"/>
        <end position="121"/>
    </location>
</feature>
<feature type="transmembrane region" description="Helical" evidence="14">
    <location>
        <begin position="467"/>
        <end position="486"/>
    </location>
</feature>
<comment type="caution">
    <text evidence="19">The sequence shown here is derived from an EMBL/GenBank/DDBJ whole genome shotgun (WGS) entry which is preliminary data.</text>
</comment>
<dbReference type="InterPro" id="IPR011759">
    <property type="entry name" value="Cyt_c_oxidase_su2_TM_dom"/>
</dbReference>
<dbReference type="InterPro" id="IPR034210">
    <property type="entry name" value="CcO_II_C"/>
</dbReference>
<keyword evidence="5" id="KW-0679">Respiratory chain</keyword>
<keyword evidence="15" id="KW-0732">Signal</keyword>
<dbReference type="InterPro" id="IPR014222">
    <property type="entry name" value="Cyt_c_oxidase_su2"/>
</dbReference>
<keyword evidence="20" id="KW-1185">Reference proteome</keyword>
<keyword evidence="4" id="KW-0813">Transport</keyword>
<gene>
    <name evidence="19" type="primary">ctaD</name>
    <name evidence="19" type="ORF">SNEC2469_LOCUS24469</name>
</gene>
<dbReference type="InterPro" id="IPR008972">
    <property type="entry name" value="Cupredoxin"/>
</dbReference>
<dbReference type="OrthoDB" id="6699132at2759"/>
<feature type="domain" description="Cytochrome oxidase subunit II copper A binding" evidence="17">
    <location>
        <begin position="128"/>
        <end position="262"/>
    </location>
</feature>
<dbReference type="GO" id="GO:0004129">
    <property type="term" value="F:cytochrome-c oxidase activity"/>
    <property type="evidence" value="ECO:0007669"/>
    <property type="project" value="UniProtKB-EC"/>
</dbReference>
<feature type="chain" id="PRO_5032655850" description="cytochrome-c oxidase" evidence="15">
    <location>
        <begin position="27"/>
        <end position="487"/>
    </location>
</feature>
<keyword evidence="12 14" id="KW-0472">Membrane</keyword>
<feature type="domain" description="Cytochrome oxidase subunit I profile" evidence="16">
    <location>
        <begin position="284"/>
        <end position="487"/>
    </location>
</feature>
<dbReference type="Pfam" id="PF02790">
    <property type="entry name" value="COX2_TM"/>
    <property type="match status" value="1"/>
</dbReference>
<feature type="transmembrane region" description="Helical" evidence="14">
    <location>
        <begin position="57"/>
        <end position="78"/>
    </location>
</feature>
<dbReference type="GO" id="GO:0015990">
    <property type="term" value="P:electron transport coupled proton transport"/>
    <property type="evidence" value="ECO:0007669"/>
    <property type="project" value="TreeGrafter"/>
</dbReference>
<evidence type="ECO:0000313" key="20">
    <source>
        <dbReference type="Proteomes" id="UP000601435"/>
    </source>
</evidence>
<keyword evidence="7" id="KW-0479">Metal-binding</keyword>
<evidence type="ECO:0000313" key="19">
    <source>
        <dbReference type="EMBL" id="CAE7822032.1"/>
    </source>
</evidence>
<dbReference type="Gene3D" id="1.20.210.10">
    <property type="entry name" value="Cytochrome c oxidase-like, subunit I domain"/>
    <property type="match status" value="1"/>
</dbReference>
<dbReference type="PROSITE" id="PS50857">
    <property type="entry name" value="COX2_CUA"/>
    <property type="match status" value="1"/>
</dbReference>
<dbReference type="GO" id="GO:0005507">
    <property type="term" value="F:copper ion binding"/>
    <property type="evidence" value="ECO:0007669"/>
    <property type="project" value="InterPro"/>
</dbReference>
<dbReference type="AlphaFoldDB" id="A0A812ZC72"/>
<dbReference type="Gene3D" id="2.60.40.420">
    <property type="entry name" value="Cupredoxins - blue copper proteins"/>
    <property type="match status" value="1"/>
</dbReference>
<feature type="domain" description="Cytochrome oxidase subunit II transmembrane region profile" evidence="18">
    <location>
        <begin position="32"/>
        <end position="127"/>
    </location>
</feature>
<dbReference type="PRINTS" id="PR01165">
    <property type="entry name" value="CYCOXIDASEI"/>
</dbReference>
<evidence type="ECO:0000256" key="15">
    <source>
        <dbReference type="SAM" id="SignalP"/>
    </source>
</evidence>
<dbReference type="Proteomes" id="UP000601435">
    <property type="component" value="Unassembled WGS sequence"/>
</dbReference>
<dbReference type="PROSITE" id="PS50855">
    <property type="entry name" value="COX1"/>
    <property type="match status" value="1"/>
</dbReference>
<evidence type="ECO:0000256" key="7">
    <source>
        <dbReference type="ARBA" id="ARBA00022723"/>
    </source>
</evidence>
<name>A0A812ZC72_9DINO</name>
<feature type="signal peptide" evidence="15">
    <location>
        <begin position="1"/>
        <end position="26"/>
    </location>
</feature>
<dbReference type="GO" id="GO:0020037">
    <property type="term" value="F:heme binding"/>
    <property type="evidence" value="ECO:0007669"/>
    <property type="project" value="InterPro"/>
</dbReference>
<keyword evidence="10 14" id="KW-1133">Transmembrane helix</keyword>
<comment type="cofactor">
    <cofactor evidence="1">
        <name>Cu cation</name>
        <dbReference type="ChEBI" id="CHEBI:23378"/>
    </cofactor>
</comment>
<keyword evidence="9" id="KW-0249">Electron transport</keyword>
<organism evidence="19 20">
    <name type="scientific">Symbiodinium necroappetens</name>
    <dbReference type="NCBI Taxonomy" id="1628268"/>
    <lineage>
        <taxon>Eukaryota</taxon>
        <taxon>Sar</taxon>
        <taxon>Alveolata</taxon>
        <taxon>Dinophyceae</taxon>
        <taxon>Suessiales</taxon>
        <taxon>Symbiodiniaceae</taxon>
        <taxon>Symbiodinium</taxon>
    </lineage>
</organism>
<feature type="transmembrane region" description="Helical" evidence="14">
    <location>
        <begin position="296"/>
        <end position="317"/>
    </location>
</feature>
<evidence type="ECO:0000256" key="13">
    <source>
        <dbReference type="ARBA" id="ARBA00049512"/>
    </source>
</evidence>
<dbReference type="InterPro" id="IPR023616">
    <property type="entry name" value="Cyt_c_oxase-like_su1_dom"/>
</dbReference>
<evidence type="ECO:0000256" key="1">
    <source>
        <dbReference type="ARBA" id="ARBA00001935"/>
    </source>
</evidence>
<evidence type="ECO:0000256" key="6">
    <source>
        <dbReference type="ARBA" id="ARBA00022692"/>
    </source>
</evidence>
<comment type="subcellular location">
    <subcellularLocation>
        <location evidence="2">Membrane</location>
        <topology evidence="2">Multi-pass membrane protein</topology>
    </subcellularLocation>
</comment>
<protein>
    <recommendedName>
        <fullName evidence="3">cytochrome-c oxidase</fullName>
        <ecNumber evidence="3">7.1.1.9</ecNumber>
    </recommendedName>
</protein>
<dbReference type="EMBL" id="CAJNJA010047093">
    <property type="protein sequence ID" value="CAE7822032.1"/>
    <property type="molecule type" value="Genomic_DNA"/>
</dbReference>
<dbReference type="Pfam" id="PF00116">
    <property type="entry name" value="COX2"/>
    <property type="match status" value="1"/>
</dbReference>
<dbReference type="Pfam" id="PF00115">
    <property type="entry name" value="COX1"/>
    <property type="match status" value="1"/>
</dbReference>
<dbReference type="InterPro" id="IPR002429">
    <property type="entry name" value="CcO_II-like_C"/>
</dbReference>
<dbReference type="InterPro" id="IPR000883">
    <property type="entry name" value="Cyt_C_Oxase_1"/>
</dbReference>
<evidence type="ECO:0000259" key="16">
    <source>
        <dbReference type="PROSITE" id="PS50855"/>
    </source>
</evidence>
<evidence type="ECO:0000256" key="3">
    <source>
        <dbReference type="ARBA" id="ARBA00012949"/>
    </source>
</evidence>
<dbReference type="Gene3D" id="1.10.287.90">
    <property type="match status" value="1"/>
</dbReference>
<dbReference type="InterPro" id="IPR001505">
    <property type="entry name" value="Copper_CuA"/>
</dbReference>
<dbReference type="SUPFAM" id="SSF81442">
    <property type="entry name" value="Cytochrome c oxidase subunit I-like"/>
    <property type="match status" value="1"/>
</dbReference>
<reference evidence="19" key="1">
    <citation type="submission" date="2021-02" db="EMBL/GenBank/DDBJ databases">
        <authorList>
            <person name="Dougan E. K."/>
            <person name="Rhodes N."/>
            <person name="Thang M."/>
            <person name="Chan C."/>
        </authorList>
    </citation>
    <scope>NUCLEOTIDE SEQUENCE</scope>
</reference>
<dbReference type="GO" id="GO:0009060">
    <property type="term" value="P:aerobic respiration"/>
    <property type="evidence" value="ECO:0007669"/>
    <property type="project" value="InterPro"/>
</dbReference>
<evidence type="ECO:0000256" key="2">
    <source>
        <dbReference type="ARBA" id="ARBA00004141"/>
    </source>
</evidence>
<evidence type="ECO:0000256" key="4">
    <source>
        <dbReference type="ARBA" id="ARBA00022448"/>
    </source>
</evidence>
<evidence type="ECO:0000256" key="8">
    <source>
        <dbReference type="ARBA" id="ARBA00022967"/>
    </source>
</evidence>
<evidence type="ECO:0000256" key="5">
    <source>
        <dbReference type="ARBA" id="ARBA00022660"/>
    </source>
</evidence>
<evidence type="ECO:0000259" key="17">
    <source>
        <dbReference type="PROSITE" id="PS50857"/>
    </source>
</evidence>
<keyword evidence="11" id="KW-0186">Copper</keyword>
<proteinExistence type="predicted"/>
<keyword evidence="8" id="KW-1278">Translocase</keyword>
<dbReference type="PANTHER" id="PTHR10422:SF18">
    <property type="entry name" value="CYTOCHROME C OXIDASE SUBUNIT 1"/>
    <property type="match status" value="1"/>
</dbReference>
<dbReference type="PANTHER" id="PTHR10422">
    <property type="entry name" value="CYTOCHROME C OXIDASE SUBUNIT 1"/>
    <property type="match status" value="1"/>
</dbReference>
<dbReference type="EC" id="7.1.1.9" evidence="3"/>
<dbReference type="PROSITE" id="PS50999">
    <property type="entry name" value="COX2_TM"/>
    <property type="match status" value="1"/>
</dbReference>
<dbReference type="InterPro" id="IPR036927">
    <property type="entry name" value="Cyt_c_oxase-like_su1_sf"/>
</dbReference>
<keyword evidence="6 14" id="KW-0812">Transmembrane</keyword>
<evidence type="ECO:0000256" key="14">
    <source>
        <dbReference type="SAM" id="Phobius"/>
    </source>
</evidence>
<sequence>MTKLTNKAGALGALLLGLFAAGTARAQEMLGQPVPGGLGLQAGATPVKEQIHDFHNMLLVIITLICVFVLALLVYVMFRFRAAANPTPSKTTHNTLIEVIWTAVPVMILVVIAIPSMKLLYAQDVVPEADMTIKAIGKQWYWSYEYPDHGNFAFDAFMLQDEDAAAAGKPRLLATDQAVVIPVDTTVRILVTAGDVLHSFAVPAFGIKTDAVPGRLNETWVNVQEEGTYYGQCSELCGTAHAYMPIMVKVVSQEEFDAWERSMAHSEAHAHDHHDHKPGFFVRWFCSTNHKDIGTLYLVFSVIAGLIGGAFSVLMRMELQEPGVQYFNLLSADPGQMWNVIISAHGLIMVFFVVMPALIGGFGNWFVPLMIGAPDMAFPRMNNISFWLLVPAFLLLLGSAFVGTGAGTGWTIYPPLSSSLGHPGPSVDMAIFALHLAGASSILGAINFITTIFNMRAPGMTLHKMPLFAWSVLVTAFLLVLSLPVLA</sequence>
<dbReference type="CDD" id="cd13912">
    <property type="entry name" value="CcO_II_C"/>
    <property type="match status" value="1"/>
</dbReference>
<evidence type="ECO:0000256" key="12">
    <source>
        <dbReference type="ARBA" id="ARBA00023136"/>
    </source>
</evidence>
<feature type="non-terminal residue" evidence="19">
    <location>
        <position position="1"/>
    </location>
</feature>
<feature type="transmembrane region" description="Helical" evidence="14">
    <location>
        <begin position="432"/>
        <end position="455"/>
    </location>
</feature>
<dbReference type="InterPro" id="IPR036257">
    <property type="entry name" value="Cyt_c_oxidase_su2_TM_sf"/>
</dbReference>
<dbReference type="GO" id="GO:0016020">
    <property type="term" value="C:membrane"/>
    <property type="evidence" value="ECO:0007669"/>
    <property type="project" value="UniProtKB-SubCell"/>
</dbReference>
<accession>A0A812ZC72</accession>
<feature type="transmembrane region" description="Helical" evidence="14">
    <location>
        <begin position="386"/>
        <end position="412"/>
    </location>
</feature>
<feature type="transmembrane region" description="Helical" evidence="14">
    <location>
        <begin position="337"/>
        <end position="366"/>
    </location>
</feature>
<dbReference type="GO" id="GO:0022904">
    <property type="term" value="P:respiratory electron transport chain"/>
    <property type="evidence" value="ECO:0007669"/>
    <property type="project" value="TreeGrafter"/>
</dbReference>